<name>A0A1V4A7D4_9ACTN</name>
<dbReference type="Proteomes" id="UP000190539">
    <property type="component" value="Unassembled WGS sequence"/>
</dbReference>
<feature type="compositionally biased region" description="Basic and acidic residues" evidence="1">
    <location>
        <begin position="8"/>
        <end position="23"/>
    </location>
</feature>
<dbReference type="AlphaFoldDB" id="A0A1V4A7D4"/>
<protein>
    <submittedName>
        <fullName evidence="2">Uncharacterized protein</fullName>
    </submittedName>
</protein>
<evidence type="ECO:0000313" key="2">
    <source>
        <dbReference type="EMBL" id="OON77360.1"/>
    </source>
</evidence>
<dbReference type="EMBL" id="MVFC01000015">
    <property type="protein sequence ID" value="OON77360.1"/>
    <property type="molecule type" value="Genomic_DNA"/>
</dbReference>
<sequence length="143" mass="14968">MKPGLSRQKPELSRAETGARQEPGRGGTKSLSSAGTRTLVAASIARLRGLPEVRVGDRLGEGACPGDTFRFCPPSLETVVRPRAVGQEARPHAALTALADEDPLIRTRPAGGGATSVLLYGAVHKDPLARTRVSRRAEGGDPP</sequence>
<reference evidence="2 3" key="1">
    <citation type="submission" date="2017-02" db="EMBL/GenBank/DDBJ databases">
        <title>Draft Genome Sequence of Streptomyces tsukubaensis F601, a Producer of the immunosuppressant tacrolimus FK506.</title>
        <authorList>
            <person name="Zong G."/>
            <person name="Zhong C."/>
            <person name="Fu J."/>
            <person name="Qin R."/>
            <person name="Cao G."/>
        </authorList>
    </citation>
    <scope>NUCLEOTIDE SEQUENCE [LARGE SCALE GENOMIC DNA]</scope>
    <source>
        <strain evidence="2 3">F601</strain>
    </source>
</reference>
<proteinExistence type="predicted"/>
<organism evidence="2 3">
    <name type="scientific">Streptomyces tsukubensis</name>
    <dbReference type="NCBI Taxonomy" id="83656"/>
    <lineage>
        <taxon>Bacteria</taxon>
        <taxon>Bacillati</taxon>
        <taxon>Actinomycetota</taxon>
        <taxon>Actinomycetes</taxon>
        <taxon>Kitasatosporales</taxon>
        <taxon>Streptomycetaceae</taxon>
        <taxon>Streptomyces</taxon>
    </lineage>
</organism>
<accession>A0A1V4A7D4</accession>
<comment type="caution">
    <text evidence="2">The sequence shown here is derived from an EMBL/GenBank/DDBJ whole genome shotgun (WGS) entry which is preliminary data.</text>
</comment>
<dbReference type="RefSeq" id="WP_077969395.1">
    <property type="nucleotide sequence ID" value="NZ_CP045178.1"/>
</dbReference>
<feature type="region of interest" description="Disordered" evidence="1">
    <location>
        <begin position="1"/>
        <end position="35"/>
    </location>
</feature>
<dbReference type="STRING" id="83656.B1H18_19190"/>
<evidence type="ECO:0000313" key="3">
    <source>
        <dbReference type="Proteomes" id="UP000190539"/>
    </source>
</evidence>
<keyword evidence="3" id="KW-1185">Reference proteome</keyword>
<evidence type="ECO:0000256" key="1">
    <source>
        <dbReference type="SAM" id="MobiDB-lite"/>
    </source>
</evidence>
<gene>
    <name evidence="2" type="ORF">B1H18_19190</name>
</gene>
<dbReference type="OrthoDB" id="9801472at2"/>